<dbReference type="SUPFAM" id="SSF49854">
    <property type="entry name" value="Spermadhesin, CUB domain"/>
    <property type="match status" value="4"/>
</dbReference>
<feature type="non-terminal residue" evidence="6">
    <location>
        <position position="1"/>
    </location>
</feature>
<dbReference type="GO" id="GO:0005886">
    <property type="term" value="C:plasma membrane"/>
    <property type="evidence" value="ECO:0007669"/>
    <property type="project" value="TreeGrafter"/>
</dbReference>
<evidence type="ECO:0000313" key="6">
    <source>
        <dbReference type="EMBL" id="PAA73278.1"/>
    </source>
</evidence>
<feature type="transmembrane region" description="Helical" evidence="4">
    <location>
        <begin position="887"/>
        <end position="909"/>
    </location>
</feature>
<dbReference type="InterPro" id="IPR053207">
    <property type="entry name" value="Non-NMDA_GluR_Accessory"/>
</dbReference>
<evidence type="ECO:0000259" key="5">
    <source>
        <dbReference type="PROSITE" id="PS01180"/>
    </source>
</evidence>
<feature type="domain" description="CUB" evidence="5">
    <location>
        <begin position="49"/>
        <end position="199"/>
    </location>
</feature>
<dbReference type="AlphaFoldDB" id="A0A267FHN8"/>
<organism evidence="6 7">
    <name type="scientific">Macrostomum lignano</name>
    <dbReference type="NCBI Taxonomy" id="282301"/>
    <lineage>
        <taxon>Eukaryota</taxon>
        <taxon>Metazoa</taxon>
        <taxon>Spiralia</taxon>
        <taxon>Lophotrochozoa</taxon>
        <taxon>Platyhelminthes</taxon>
        <taxon>Rhabditophora</taxon>
        <taxon>Macrostomorpha</taxon>
        <taxon>Macrostomida</taxon>
        <taxon>Macrostomidae</taxon>
        <taxon>Macrostomum</taxon>
    </lineage>
</organism>
<feature type="domain" description="CUB" evidence="5">
    <location>
        <begin position="217"/>
        <end position="358"/>
    </location>
</feature>
<dbReference type="STRING" id="282301.A0A267FHN8"/>
<keyword evidence="7" id="KW-1185">Reference proteome</keyword>
<dbReference type="CDD" id="cd00041">
    <property type="entry name" value="CUB"/>
    <property type="match status" value="3"/>
</dbReference>
<comment type="caution">
    <text evidence="2">Lacks conserved residue(s) required for the propagation of feature annotation.</text>
</comment>
<keyword evidence="4" id="KW-0472">Membrane</keyword>
<dbReference type="PANTHER" id="PTHR47537:SF2">
    <property type="entry name" value="CUBILIN"/>
    <property type="match status" value="1"/>
</dbReference>
<dbReference type="InterPro" id="IPR035914">
    <property type="entry name" value="Sperma_CUB_dom_sf"/>
</dbReference>
<gene>
    <name evidence="6" type="ORF">BOX15_Mlig029467g1</name>
</gene>
<dbReference type="Pfam" id="PF00431">
    <property type="entry name" value="CUB"/>
    <property type="match status" value="3"/>
</dbReference>
<protein>
    <recommendedName>
        <fullName evidence="5">CUB domain-containing protein</fullName>
    </recommendedName>
</protein>
<sequence>SAFSLQSSKADAAKMPRNQWQHCTAAFLLATGGIVLFIAPGSYGFVDRCDGGIVEIHSWDSNQCPPGAARLCPEDEFVTSPGWPKHYPEDLRCRYKLIGRSDEKVRLDFVEFNVEGLGPLCKKDFLDVHIQLKEANASVETTPLLGRFCGHTIDAIPRTIVSQHSVLVMDFYSDKNTQRVYNNDMHMRVLGFKAKYTFVPKAKYEPGHRILGSTNECSYLISSPEEGTLLSATYPGLYPDNMHCVYIFQAKPNQRVRLVFEDLDLYEIAGESIEQSVHVIDSCPVDVIRFYNSREQRQQIQGDFCGSRPNLTIFSSGSELRLDFISGVGRVSRTRDLSSDSESAEIQRRGFRLKYTMSDEFLRIDSPSALMKYHLNGTECDFLIESQGRSQEQLFFPPVRPGTMCRIFLQGVHNRQKTEVVQVELNRFVRNSNSEKRACQSATISAYLKGQGLMNSRPDSRFCQLQDDSAASTAKPISLRSEGPQMFLELRTGSEFSNSDSSKGFVLRYRFITDYGIPGVPLSEDICQFTYHSSQSSRGLTNSPLFNSRTKAHYPNNITCLLRFIADRPDELVRIRFTHFYVEDFYVESLNNDKRHHSTGSYVTCVGDRVELFDIYDVPNGTEPRKDRVSTYCGTSIPGPYVSHLDTRELQVRFVSTWDKQPHEQYGRRTATGFQIEYDFPSKKSLMPNHYCGGKIISPKHGGIIKIPRDPKAQHASDVICEWKIHPNRPENKVFVQFPEFHLEGSTKSCSMAVVRIYRGDSHIPSSEICGSDNSIPAFYGETGQHVRLRLITTRGSRGGRGLKFAWTEVLNIESANGICPGFRCNRTKHCIDHSLECNRLPNCGTVVSNKVAENISGWNRWRNYSEYEADNSDEDMNCLKEATYQMFHVGIGVVVTVGLIGLLLLLVLCRQGAKMEKFDSTLDLSVTRRLVSETQSGPLPPGGSGGVGIEDVPQFGERFFPQQPPQPTVQPRPKLKHQPESQQSCGSTSTMVRERMQKISIV</sequence>
<evidence type="ECO:0000256" key="2">
    <source>
        <dbReference type="PROSITE-ProRule" id="PRU00059"/>
    </source>
</evidence>
<dbReference type="OrthoDB" id="6022136at2759"/>
<feature type="domain" description="CUB" evidence="5">
    <location>
        <begin position="692"/>
        <end position="810"/>
    </location>
</feature>
<feature type="compositionally biased region" description="Basic and acidic residues" evidence="3">
    <location>
        <begin position="993"/>
        <end position="1003"/>
    </location>
</feature>
<keyword evidence="1 2" id="KW-1015">Disulfide bond</keyword>
<dbReference type="InterPro" id="IPR000859">
    <property type="entry name" value="CUB_dom"/>
</dbReference>
<name>A0A267FHN8_9PLAT</name>
<evidence type="ECO:0000256" key="4">
    <source>
        <dbReference type="SAM" id="Phobius"/>
    </source>
</evidence>
<feature type="domain" description="CUB" evidence="5">
    <location>
        <begin position="527"/>
        <end position="681"/>
    </location>
</feature>
<comment type="caution">
    <text evidence="6">The sequence shown here is derived from an EMBL/GenBank/DDBJ whole genome shotgun (WGS) entry which is preliminary data.</text>
</comment>
<feature type="region of interest" description="Disordered" evidence="3">
    <location>
        <begin position="958"/>
        <end position="1003"/>
    </location>
</feature>
<accession>A0A267FHN8</accession>
<feature type="transmembrane region" description="Helical" evidence="4">
    <location>
        <begin position="24"/>
        <end position="46"/>
    </location>
</feature>
<dbReference type="PROSITE" id="PS01180">
    <property type="entry name" value="CUB"/>
    <property type="match status" value="4"/>
</dbReference>
<feature type="disulfide bond" evidence="2">
    <location>
        <begin position="217"/>
        <end position="244"/>
    </location>
</feature>
<proteinExistence type="predicted"/>
<dbReference type="Proteomes" id="UP000215902">
    <property type="component" value="Unassembled WGS sequence"/>
</dbReference>
<evidence type="ECO:0000256" key="3">
    <source>
        <dbReference type="SAM" id="MobiDB-lite"/>
    </source>
</evidence>
<evidence type="ECO:0000256" key="1">
    <source>
        <dbReference type="ARBA" id="ARBA00023157"/>
    </source>
</evidence>
<dbReference type="PANTHER" id="PTHR47537">
    <property type="entry name" value="CUBILIN"/>
    <property type="match status" value="1"/>
</dbReference>
<evidence type="ECO:0000313" key="7">
    <source>
        <dbReference type="Proteomes" id="UP000215902"/>
    </source>
</evidence>
<dbReference type="SMART" id="SM00042">
    <property type="entry name" value="CUB"/>
    <property type="match status" value="4"/>
</dbReference>
<reference evidence="6 7" key="1">
    <citation type="submission" date="2017-06" db="EMBL/GenBank/DDBJ databases">
        <title>A platform for efficient transgenesis in Macrostomum lignano, a flatworm model organism for stem cell research.</title>
        <authorList>
            <person name="Berezikov E."/>
        </authorList>
    </citation>
    <scope>NUCLEOTIDE SEQUENCE [LARGE SCALE GENOMIC DNA]</scope>
    <source>
        <strain evidence="6">DV1</strain>
        <tissue evidence="6">Whole organism</tissue>
    </source>
</reference>
<feature type="compositionally biased region" description="Polar residues" evidence="3">
    <location>
        <begin position="981"/>
        <end position="992"/>
    </location>
</feature>
<keyword evidence="4" id="KW-1133">Transmembrane helix</keyword>
<keyword evidence="4" id="KW-0812">Transmembrane</keyword>
<dbReference type="EMBL" id="NIVC01001021">
    <property type="protein sequence ID" value="PAA73278.1"/>
    <property type="molecule type" value="Genomic_DNA"/>
</dbReference>
<dbReference type="Gene3D" id="2.60.120.290">
    <property type="entry name" value="Spermadhesin, CUB domain"/>
    <property type="match status" value="4"/>
</dbReference>